<dbReference type="EMBL" id="CP051141">
    <property type="protein sequence ID" value="QIW98946.1"/>
    <property type="molecule type" value="Genomic_DNA"/>
</dbReference>
<sequence>MAALKRLLLLALTLLPLAVSGAALPNDDVAAGAMAHGQLDITDQQVDTTKHTEGSADAHVIEERDILCVDSEEAEVAHGIEERDAEACRSPVPYDPDWPATTIVTQAQHKHGHCKSQGTLIAHTTMPATTAIVLVTHTEELTMMPATTAVVLVSHVEELKMSTHKSTQIWLKPKIRTKSTSVLYTTFMVTSQVEVTTLPATTIFSSPSGTQVTWTGSMLRSSSAAESNITTITVLTTVKI</sequence>
<keyword evidence="3" id="KW-1185">Reference proteome</keyword>
<dbReference type="Proteomes" id="UP000503462">
    <property type="component" value="Chromosome 3"/>
</dbReference>
<protein>
    <submittedName>
        <fullName evidence="2">Uncharacterized protein</fullName>
    </submittedName>
</protein>
<organism evidence="2 3">
    <name type="scientific">Peltaster fructicola</name>
    <dbReference type="NCBI Taxonomy" id="286661"/>
    <lineage>
        <taxon>Eukaryota</taxon>
        <taxon>Fungi</taxon>
        <taxon>Dikarya</taxon>
        <taxon>Ascomycota</taxon>
        <taxon>Pezizomycotina</taxon>
        <taxon>Dothideomycetes</taxon>
        <taxon>Dothideomycetes incertae sedis</taxon>
        <taxon>Peltaster</taxon>
    </lineage>
</organism>
<dbReference type="AlphaFoldDB" id="A0A6H0XW06"/>
<name>A0A6H0XW06_9PEZI</name>
<feature type="chain" id="PRO_5026260545" evidence="1">
    <location>
        <begin position="24"/>
        <end position="240"/>
    </location>
</feature>
<proteinExistence type="predicted"/>
<evidence type="ECO:0000313" key="2">
    <source>
        <dbReference type="EMBL" id="QIW98946.1"/>
    </source>
</evidence>
<evidence type="ECO:0000256" key="1">
    <source>
        <dbReference type="SAM" id="SignalP"/>
    </source>
</evidence>
<evidence type="ECO:0000313" key="3">
    <source>
        <dbReference type="Proteomes" id="UP000503462"/>
    </source>
</evidence>
<reference evidence="2 3" key="1">
    <citation type="journal article" date="2016" name="Sci. Rep.">
        <title>Peltaster fructicola genome reveals evolution from an invasive phytopathogen to an ectophytic parasite.</title>
        <authorList>
            <person name="Xu C."/>
            <person name="Chen H."/>
            <person name="Gleason M.L."/>
            <person name="Xu J.R."/>
            <person name="Liu H."/>
            <person name="Zhang R."/>
            <person name="Sun G."/>
        </authorList>
    </citation>
    <scope>NUCLEOTIDE SEQUENCE [LARGE SCALE GENOMIC DNA]</scope>
    <source>
        <strain evidence="2 3">LNHT1506</strain>
    </source>
</reference>
<feature type="signal peptide" evidence="1">
    <location>
        <begin position="1"/>
        <end position="23"/>
    </location>
</feature>
<gene>
    <name evidence="2" type="ORF">AMS68_004464</name>
</gene>
<accession>A0A6H0XW06</accession>
<keyword evidence="1" id="KW-0732">Signal</keyword>